<comment type="caution">
    <text evidence="2">The sequence shown here is derived from an EMBL/GenBank/DDBJ whole genome shotgun (WGS) entry which is preliminary data.</text>
</comment>
<evidence type="ECO:0000313" key="3">
    <source>
        <dbReference type="Proteomes" id="UP001157440"/>
    </source>
</evidence>
<keyword evidence="1" id="KW-0812">Transmembrane</keyword>
<evidence type="ECO:0000313" key="2">
    <source>
        <dbReference type="EMBL" id="GLS71830.1"/>
    </source>
</evidence>
<dbReference type="AlphaFoldDB" id="A0AA37WSF2"/>
<keyword evidence="3" id="KW-1185">Reference proteome</keyword>
<name>A0AA37WSF2_9HYPH</name>
<accession>A0AA37WSF2</accession>
<dbReference type="Proteomes" id="UP001157440">
    <property type="component" value="Unassembled WGS sequence"/>
</dbReference>
<protein>
    <submittedName>
        <fullName evidence="2">Uncharacterized protein</fullName>
    </submittedName>
</protein>
<feature type="transmembrane region" description="Helical" evidence="1">
    <location>
        <begin position="6"/>
        <end position="28"/>
    </location>
</feature>
<evidence type="ECO:0000256" key="1">
    <source>
        <dbReference type="SAM" id="Phobius"/>
    </source>
</evidence>
<dbReference type="EMBL" id="BSPL01000019">
    <property type="protein sequence ID" value="GLS71830.1"/>
    <property type="molecule type" value="Genomic_DNA"/>
</dbReference>
<gene>
    <name evidence="2" type="ORF">GCM10007890_38430</name>
</gene>
<keyword evidence="1" id="KW-0472">Membrane</keyword>
<proteinExistence type="predicted"/>
<dbReference type="RefSeq" id="WP_192707907.1">
    <property type="nucleotide sequence ID" value="NZ_BPQZ01000013.1"/>
</dbReference>
<keyword evidence="1" id="KW-1133">Transmembrane helix</keyword>
<organism evidence="2 3">
    <name type="scientific">Methylobacterium tardum</name>
    <dbReference type="NCBI Taxonomy" id="374432"/>
    <lineage>
        <taxon>Bacteria</taxon>
        <taxon>Pseudomonadati</taxon>
        <taxon>Pseudomonadota</taxon>
        <taxon>Alphaproteobacteria</taxon>
        <taxon>Hyphomicrobiales</taxon>
        <taxon>Methylobacteriaceae</taxon>
        <taxon>Methylobacterium</taxon>
    </lineage>
</organism>
<sequence length="59" mass="6348">MSIHSAAILAVWSVLLVVIGALTAHVALPSRLRRPMAQPLRLDPMDYESDGPVIDLEAA</sequence>
<reference evidence="3" key="1">
    <citation type="journal article" date="2019" name="Int. J. Syst. Evol. Microbiol.">
        <title>The Global Catalogue of Microorganisms (GCM) 10K type strain sequencing project: providing services to taxonomists for standard genome sequencing and annotation.</title>
        <authorList>
            <consortium name="The Broad Institute Genomics Platform"/>
            <consortium name="The Broad Institute Genome Sequencing Center for Infectious Disease"/>
            <person name="Wu L."/>
            <person name="Ma J."/>
        </authorList>
    </citation>
    <scope>NUCLEOTIDE SEQUENCE [LARGE SCALE GENOMIC DNA]</scope>
    <source>
        <strain evidence="3">NBRC 103632</strain>
    </source>
</reference>